<dbReference type="PANTHER" id="PTHR43329">
    <property type="entry name" value="EPOXIDE HYDROLASE"/>
    <property type="match status" value="1"/>
</dbReference>
<dbReference type="InterPro" id="IPR000639">
    <property type="entry name" value="Epox_hydrolase-like"/>
</dbReference>
<accession>A0A2M6UN32</accession>
<evidence type="ECO:0000256" key="1">
    <source>
        <dbReference type="ARBA" id="ARBA00022801"/>
    </source>
</evidence>
<dbReference type="InterPro" id="IPR029058">
    <property type="entry name" value="AB_hydrolase_fold"/>
</dbReference>
<proteinExistence type="predicted"/>
<sequence>MFEGFSPLDRPTSRVRFAGVTGGEGPPLLLLHGYPESHATWHDVAPALAKRYTVVAPDLPGYGKSRVLDAGPWDKRAVGAELVAMMRSLGHDRFAVVGHDRGARVGYRLALDHPDRVSAYCSLAVVPTLDVWSAVDRQFAKGAFHWFLFLQPGDLPERMLAADPDAFLEATLNQMAGGIERLHPAAVAAYREAFRDSSVRRAMIEDYRSAYESDLDHDAADRAAGRKIACPVMVLWADERLVASGMETGVLTAADVWRRWADDVSGFDISCGHLLPEQAPGEVIEKIVPFLEASLKRNTA</sequence>
<dbReference type="PRINTS" id="PR00111">
    <property type="entry name" value="ABHYDROLASE"/>
</dbReference>
<gene>
    <name evidence="3" type="ORF">TSA1_09445</name>
</gene>
<evidence type="ECO:0000313" key="3">
    <source>
        <dbReference type="EMBL" id="PIT05978.1"/>
    </source>
</evidence>
<dbReference type="AlphaFoldDB" id="A0A2M6UN32"/>
<dbReference type="Gene3D" id="3.40.50.1820">
    <property type="entry name" value="alpha/beta hydrolase"/>
    <property type="match status" value="1"/>
</dbReference>
<dbReference type="EMBL" id="LFJC01000003">
    <property type="protein sequence ID" value="PIT05978.1"/>
    <property type="molecule type" value="Genomic_DNA"/>
</dbReference>
<protein>
    <submittedName>
        <fullName evidence="3">Hydrolase</fullName>
    </submittedName>
</protein>
<organism evidence="3 4">
    <name type="scientific">Bradyrhizobium nitroreducens</name>
    <dbReference type="NCBI Taxonomy" id="709803"/>
    <lineage>
        <taxon>Bacteria</taxon>
        <taxon>Pseudomonadati</taxon>
        <taxon>Pseudomonadota</taxon>
        <taxon>Alphaproteobacteria</taxon>
        <taxon>Hyphomicrobiales</taxon>
        <taxon>Nitrobacteraceae</taxon>
        <taxon>Bradyrhizobium</taxon>
    </lineage>
</organism>
<dbReference type="PRINTS" id="PR00412">
    <property type="entry name" value="EPOXHYDRLASE"/>
</dbReference>
<comment type="caution">
    <text evidence="3">The sequence shown here is derived from an EMBL/GenBank/DDBJ whole genome shotgun (WGS) entry which is preliminary data.</text>
</comment>
<evidence type="ECO:0000259" key="2">
    <source>
        <dbReference type="Pfam" id="PF00561"/>
    </source>
</evidence>
<feature type="domain" description="AB hydrolase-1" evidence="2">
    <location>
        <begin position="26"/>
        <end position="238"/>
    </location>
</feature>
<keyword evidence="1 3" id="KW-0378">Hydrolase</keyword>
<evidence type="ECO:0000313" key="4">
    <source>
        <dbReference type="Proteomes" id="UP000228930"/>
    </source>
</evidence>
<name>A0A2M6UN32_9BRAD</name>
<dbReference type="SUPFAM" id="SSF53474">
    <property type="entry name" value="alpha/beta-Hydrolases"/>
    <property type="match status" value="1"/>
</dbReference>
<dbReference type="GO" id="GO:0016787">
    <property type="term" value="F:hydrolase activity"/>
    <property type="evidence" value="ECO:0007669"/>
    <property type="project" value="UniProtKB-KW"/>
</dbReference>
<dbReference type="InterPro" id="IPR000073">
    <property type="entry name" value="AB_hydrolase_1"/>
</dbReference>
<reference evidence="3 4" key="1">
    <citation type="submission" date="2015-06" db="EMBL/GenBank/DDBJ databases">
        <title>Comparative genome analysis of nirS-carrying Bradyrhizobium sp. strains.</title>
        <authorList>
            <person name="Ishii S."/>
            <person name="Jang J."/>
            <person name="Nishizawa T."/>
            <person name="Senoo K."/>
        </authorList>
    </citation>
    <scope>NUCLEOTIDE SEQUENCE [LARGE SCALE GENOMIC DNA]</scope>
    <source>
        <strain evidence="3 4">TSA1</strain>
    </source>
</reference>
<dbReference type="Proteomes" id="UP000228930">
    <property type="component" value="Unassembled WGS sequence"/>
</dbReference>
<dbReference type="Pfam" id="PF00561">
    <property type="entry name" value="Abhydrolase_1"/>
    <property type="match status" value="1"/>
</dbReference>
<keyword evidence="4" id="KW-1185">Reference proteome</keyword>